<dbReference type="OrthoDB" id="5429780at2759"/>
<accession>A0A6G1K5N0</accession>
<proteinExistence type="predicted"/>
<evidence type="ECO:0000313" key="2">
    <source>
        <dbReference type="Proteomes" id="UP000799428"/>
    </source>
</evidence>
<protein>
    <submittedName>
        <fullName evidence="1">Uncharacterized protein</fullName>
    </submittedName>
</protein>
<reference evidence="1" key="1">
    <citation type="journal article" date="2020" name="Stud. Mycol.">
        <title>101 Dothideomycetes genomes: a test case for predicting lifestyles and emergence of pathogens.</title>
        <authorList>
            <person name="Haridas S."/>
            <person name="Albert R."/>
            <person name="Binder M."/>
            <person name="Bloem J."/>
            <person name="Labutti K."/>
            <person name="Salamov A."/>
            <person name="Andreopoulos B."/>
            <person name="Baker S."/>
            <person name="Barry K."/>
            <person name="Bills G."/>
            <person name="Bluhm B."/>
            <person name="Cannon C."/>
            <person name="Castanera R."/>
            <person name="Culley D."/>
            <person name="Daum C."/>
            <person name="Ezra D."/>
            <person name="Gonzalez J."/>
            <person name="Henrissat B."/>
            <person name="Kuo A."/>
            <person name="Liang C."/>
            <person name="Lipzen A."/>
            <person name="Lutzoni F."/>
            <person name="Magnuson J."/>
            <person name="Mondo S."/>
            <person name="Nolan M."/>
            <person name="Ohm R."/>
            <person name="Pangilinan J."/>
            <person name="Park H.-J."/>
            <person name="Ramirez L."/>
            <person name="Alfaro M."/>
            <person name="Sun H."/>
            <person name="Tritt A."/>
            <person name="Yoshinaga Y."/>
            <person name="Zwiers L.-H."/>
            <person name="Turgeon B."/>
            <person name="Goodwin S."/>
            <person name="Spatafora J."/>
            <person name="Crous P."/>
            <person name="Grigoriev I."/>
        </authorList>
    </citation>
    <scope>NUCLEOTIDE SEQUENCE</scope>
    <source>
        <strain evidence="1">CBS 279.74</strain>
    </source>
</reference>
<keyword evidence="2" id="KW-1185">Reference proteome</keyword>
<dbReference type="AlphaFoldDB" id="A0A6G1K5N0"/>
<dbReference type="Proteomes" id="UP000799428">
    <property type="component" value="Unassembled WGS sequence"/>
</dbReference>
<organism evidence="1 2">
    <name type="scientific">Pleomassaria siparia CBS 279.74</name>
    <dbReference type="NCBI Taxonomy" id="1314801"/>
    <lineage>
        <taxon>Eukaryota</taxon>
        <taxon>Fungi</taxon>
        <taxon>Dikarya</taxon>
        <taxon>Ascomycota</taxon>
        <taxon>Pezizomycotina</taxon>
        <taxon>Dothideomycetes</taxon>
        <taxon>Pleosporomycetidae</taxon>
        <taxon>Pleosporales</taxon>
        <taxon>Pleomassariaceae</taxon>
        <taxon>Pleomassaria</taxon>
    </lineage>
</organism>
<sequence>MDTQTRVISNSSLRFLYEAGNPITIKAGFRTVSMQTISSYSSDETIDVPDILNSVESLQFCGMSTETSNMLFQKWTLDQETLVPGNLGHGEEIISLAKYYVKQMSRKYNAYLENDDWNYALRKQGISETTIGRIMDPKFQYLRLSSSASEWALDTLSLSWEFLDGLDARVKRSKKELVMRSTSPDPSLIPMPAIKPSSSLSSALHGGSSSLLLASEAEPPKQMPGKSMFYKGGGWDRLISIFNPDGSLNLSEIVSDPPTDFHPFFFNLYFTKQYDVAEHYAEYAGRRVPAQTPTIMTVAVPQAIMAQSREIFGADWRNLIWHSRNKTVLVEAGGRLPSQLSEYEEAQVLIGNICYQGTDQIKRLKSSDELLVLRTKRGDKGSQIMLHGMEMLDLFKKECRGLVWVAPVATPEKAKFFPSAP</sequence>
<evidence type="ECO:0000313" key="1">
    <source>
        <dbReference type="EMBL" id="KAF2708186.1"/>
    </source>
</evidence>
<gene>
    <name evidence="1" type="ORF">K504DRAFT_534826</name>
</gene>
<name>A0A6G1K5N0_9PLEO</name>
<dbReference type="EMBL" id="MU005772">
    <property type="protein sequence ID" value="KAF2708186.1"/>
    <property type="molecule type" value="Genomic_DNA"/>
</dbReference>